<dbReference type="EMBL" id="VSRR010112545">
    <property type="protein sequence ID" value="MPC98068.1"/>
    <property type="molecule type" value="Genomic_DNA"/>
</dbReference>
<protein>
    <submittedName>
        <fullName evidence="1">Uncharacterized protein</fullName>
    </submittedName>
</protein>
<evidence type="ECO:0000313" key="2">
    <source>
        <dbReference type="Proteomes" id="UP000324222"/>
    </source>
</evidence>
<organism evidence="1 2">
    <name type="scientific">Portunus trituberculatus</name>
    <name type="common">Swimming crab</name>
    <name type="synonym">Neptunus trituberculatus</name>
    <dbReference type="NCBI Taxonomy" id="210409"/>
    <lineage>
        <taxon>Eukaryota</taxon>
        <taxon>Metazoa</taxon>
        <taxon>Ecdysozoa</taxon>
        <taxon>Arthropoda</taxon>
        <taxon>Crustacea</taxon>
        <taxon>Multicrustacea</taxon>
        <taxon>Malacostraca</taxon>
        <taxon>Eumalacostraca</taxon>
        <taxon>Eucarida</taxon>
        <taxon>Decapoda</taxon>
        <taxon>Pleocyemata</taxon>
        <taxon>Brachyura</taxon>
        <taxon>Eubrachyura</taxon>
        <taxon>Portunoidea</taxon>
        <taxon>Portunidae</taxon>
        <taxon>Portuninae</taxon>
        <taxon>Portunus</taxon>
    </lineage>
</organism>
<proteinExistence type="predicted"/>
<accession>A0A5B7JYR0</accession>
<dbReference type="AlphaFoldDB" id="A0A5B7JYR0"/>
<gene>
    <name evidence="1" type="ORF">E2C01_093418</name>
</gene>
<keyword evidence="2" id="KW-1185">Reference proteome</keyword>
<dbReference type="Proteomes" id="UP000324222">
    <property type="component" value="Unassembled WGS sequence"/>
</dbReference>
<reference evidence="1 2" key="1">
    <citation type="submission" date="2019-05" db="EMBL/GenBank/DDBJ databases">
        <title>Another draft genome of Portunus trituberculatus and its Hox gene families provides insights of decapod evolution.</title>
        <authorList>
            <person name="Jeong J.-H."/>
            <person name="Song I."/>
            <person name="Kim S."/>
            <person name="Choi T."/>
            <person name="Kim D."/>
            <person name="Ryu S."/>
            <person name="Kim W."/>
        </authorList>
    </citation>
    <scope>NUCLEOTIDE SEQUENCE [LARGE SCALE GENOMIC DNA]</scope>
    <source>
        <tissue evidence="1">Muscle</tissue>
    </source>
</reference>
<sequence>MTIRKNTVKELWEILQHGEGGGEGRKEEDEEEENVWDVALKTEEGAKLYRLRFQQSKQIFLSSPLQQQPRLRRGNV</sequence>
<evidence type="ECO:0000313" key="1">
    <source>
        <dbReference type="EMBL" id="MPC98068.1"/>
    </source>
</evidence>
<name>A0A5B7JYR0_PORTR</name>
<comment type="caution">
    <text evidence="1">The sequence shown here is derived from an EMBL/GenBank/DDBJ whole genome shotgun (WGS) entry which is preliminary data.</text>
</comment>